<name>A0A0H2RDF9_9AGAM</name>
<dbReference type="Proteomes" id="UP000053477">
    <property type="component" value="Unassembled WGS sequence"/>
</dbReference>
<feature type="compositionally biased region" description="Polar residues" evidence="1">
    <location>
        <begin position="123"/>
        <end position="149"/>
    </location>
</feature>
<dbReference type="InParanoid" id="A0A0H2RDF9"/>
<dbReference type="AlphaFoldDB" id="A0A0H2RDF9"/>
<feature type="region of interest" description="Disordered" evidence="1">
    <location>
        <begin position="121"/>
        <end position="154"/>
    </location>
</feature>
<accession>A0A0H2RDF9</accession>
<evidence type="ECO:0000313" key="2">
    <source>
        <dbReference type="EMBL" id="KLO09552.1"/>
    </source>
</evidence>
<sequence length="275" mass="31153">MRNMGERILRVGNKLHRVKVAMAEDRALFIEHNGEMLRPWRWFLQMAGKYRMTELEKRDTLRHDGDASQLLRNEVRCRACNSYLKVVASHDRGHTTYHNLVGWLTHKLSCGALQMMLEKKLASHSSQPKGAPKTQNPTNTTKVSPSLSPTKAVKIEQDDSGCDEGIRDKILCRTAHGIQEVVRQKQANGRKSGVIHILADGKSITPVKYLFLGKRTKHSGSEAIDFLEQDIDGEFMGTFVRCKGCTTDLNIQRSDTRGVTVGSWLNHKFICRELQ</sequence>
<proteinExistence type="predicted"/>
<gene>
    <name evidence="2" type="ORF">SCHPADRAFT_560505</name>
</gene>
<reference evidence="2 3" key="1">
    <citation type="submission" date="2015-04" db="EMBL/GenBank/DDBJ databases">
        <title>Complete genome sequence of Schizopora paradoxa KUC8140, a cosmopolitan wood degrader in East Asia.</title>
        <authorList>
            <consortium name="DOE Joint Genome Institute"/>
            <person name="Min B."/>
            <person name="Park H."/>
            <person name="Jang Y."/>
            <person name="Kim J.-J."/>
            <person name="Kim K.H."/>
            <person name="Pangilinan J."/>
            <person name="Lipzen A."/>
            <person name="Riley R."/>
            <person name="Grigoriev I.V."/>
            <person name="Spatafora J.W."/>
            <person name="Choi I.-G."/>
        </authorList>
    </citation>
    <scope>NUCLEOTIDE SEQUENCE [LARGE SCALE GENOMIC DNA]</scope>
    <source>
        <strain evidence="2 3">KUC8140</strain>
    </source>
</reference>
<organism evidence="2 3">
    <name type="scientific">Schizopora paradoxa</name>
    <dbReference type="NCBI Taxonomy" id="27342"/>
    <lineage>
        <taxon>Eukaryota</taxon>
        <taxon>Fungi</taxon>
        <taxon>Dikarya</taxon>
        <taxon>Basidiomycota</taxon>
        <taxon>Agaricomycotina</taxon>
        <taxon>Agaricomycetes</taxon>
        <taxon>Hymenochaetales</taxon>
        <taxon>Schizoporaceae</taxon>
        <taxon>Schizopora</taxon>
    </lineage>
</organism>
<protein>
    <submittedName>
        <fullName evidence="2">Uncharacterized protein</fullName>
    </submittedName>
</protein>
<keyword evidence="3" id="KW-1185">Reference proteome</keyword>
<dbReference type="EMBL" id="KQ086052">
    <property type="protein sequence ID" value="KLO09552.1"/>
    <property type="molecule type" value="Genomic_DNA"/>
</dbReference>
<evidence type="ECO:0000256" key="1">
    <source>
        <dbReference type="SAM" id="MobiDB-lite"/>
    </source>
</evidence>
<evidence type="ECO:0000313" key="3">
    <source>
        <dbReference type="Proteomes" id="UP000053477"/>
    </source>
</evidence>